<evidence type="ECO:0000256" key="1">
    <source>
        <dbReference type="ARBA" id="ARBA00023002"/>
    </source>
</evidence>
<comment type="caution">
    <text evidence="3">The sequence shown here is derived from an EMBL/GenBank/DDBJ whole genome shotgun (WGS) entry which is preliminary data.</text>
</comment>
<sequence>MDFEVEIKDVYTDYTGGYVQSSCDMQINLASTECLVEGQKSASCPSLPASNHDDPENYDKVLHLHAVSRPTIRQDDFTNVGLMGIMKSQTGAPFVHVFGHGPRHTTLKDSIALANKIRLTEGDSGQVNIMHPAVDQSFDGAVTTVKADLPDQDDELLSKTRWAIINSWRPITPVRRGTDLLPAMLTIPHREMAAKTRSNMKDGQLLTIYCKHLKYFASEMQPDAALLIKCFDSRGKKGSTFGALLWRGR</sequence>
<organism evidence="3 4">
    <name type="scientific">Pseudocercospora musae</name>
    <dbReference type="NCBI Taxonomy" id="113226"/>
    <lineage>
        <taxon>Eukaryota</taxon>
        <taxon>Fungi</taxon>
        <taxon>Dikarya</taxon>
        <taxon>Ascomycota</taxon>
        <taxon>Pezizomycotina</taxon>
        <taxon>Dothideomycetes</taxon>
        <taxon>Dothideomycetidae</taxon>
        <taxon>Mycosphaerellales</taxon>
        <taxon>Mycosphaerellaceae</taxon>
        <taxon>Pseudocercospora</taxon>
    </lineage>
</organism>
<dbReference type="PANTHER" id="PTHR34598:SF3">
    <property type="entry name" value="OXIDOREDUCTASE AN1597"/>
    <property type="match status" value="1"/>
</dbReference>
<evidence type="ECO:0000313" key="3">
    <source>
        <dbReference type="EMBL" id="KXS93949.1"/>
    </source>
</evidence>
<proteinExistence type="inferred from homology"/>
<protein>
    <submittedName>
        <fullName evidence="3">Uncharacterized protein</fullName>
    </submittedName>
</protein>
<dbReference type="GO" id="GO:0016491">
    <property type="term" value="F:oxidoreductase activity"/>
    <property type="evidence" value="ECO:0007669"/>
    <property type="project" value="UniProtKB-KW"/>
</dbReference>
<dbReference type="EMBL" id="LFZO01001061">
    <property type="protein sequence ID" value="KXS93949.1"/>
    <property type="molecule type" value="Genomic_DNA"/>
</dbReference>
<dbReference type="Proteomes" id="UP000073492">
    <property type="component" value="Unassembled WGS sequence"/>
</dbReference>
<dbReference type="AlphaFoldDB" id="A0A139GUT3"/>
<accession>A0A139GUT3</accession>
<dbReference type="PANTHER" id="PTHR34598">
    <property type="entry name" value="BLL6449 PROTEIN"/>
    <property type="match status" value="1"/>
</dbReference>
<comment type="similarity">
    <text evidence="2">Belongs to the asaB hydroxylase/desaturase family.</text>
</comment>
<dbReference type="OrthoDB" id="412788at2759"/>
<name>A0A139GUT3_9PEZI</name>
<keyword evidence="1" id="KW-0560">Oxidoreductase</keyword>
<gene>
    <name evidence="3" type="ORF">AC579_4259</name>
</gene>
<evidence type="ECO:0000256" key="2">
    <source>
        <dbReference type="ARBA" id="ARBA00023604"/>
    </source>
</evidence>
<dbReference type="InterPro" id="IPR044053">
    <property type="entry name" value="AsaB-like"/>
</dbReference>
<evidence type="ECO:0000313" key="4">
    <source>
        <dbReference type="Proteomes" id="UP000073492"/>
    </source>
</evidence>
<keyword evidence="4" id="KW-1185">Reference proteome</keyword>
<reference evidence="3 4" key="1">
    <citation type="submission" date="2015-07" db="EMBL/GenBank/DDBJ databases">
        <title>Comparative genomics of the Sigatoka disease complex on banana suggests a link between parallel evolutionary changes in Pseudocercospora fijiensis and Pseudocercospora eumusae and increased virulence on the banana host.</title>
        <authorList>
            <person name="Chang T.-C."/>
            <person name="Salvucci A."/>
            <person name="Crous P.W."/>
            <person name="Stergiopoulos I."/>
        </authorList>
    </citation>
    <scope>NUCLEOTIDE SEQUENCE [LARGE SCALE GENOMIC DNA]</scope>
    <source>
        <strain evidence="3 4">CBS 116634</strain>
    </source>
</reference>